<name>A0A0C9U920_SPHS4</name>
<dbReference type="EMBL" id="KN837409">
    <property type="protein sequence ID" value="KIJ25547.1"/>
    <property type="molecule type" value="Genomic_DNA"/>
</dbReference>
<organism evidence="1 2">
    <name type="scientific">Sphaerobolus stellatus (strain SS14)</name>
    <dbReference type="NCBI Taxonomy" id="990650"/>
    <lineage>
        <taxon>Eukaryota</taxon>
        <taxon>Fungi</taxon>
        <taxon>Dikarya</taxon>
        <taxon>Basidiomycota</taxon>
        <taxon>Agaricomycotina</taxon>
        <taxon>Agaricomycetes</taxon>
        <taxon>Phallomycetidae</taxon>
        <taxon>Geastrales</taxon>
        <taxon>Sphaerobolaceae</taxon>
        <taxon>Sphaerobolus</taxon>
    </lineage>
</organism>
<sequence length="556" mass="64478">MDAIIRCILGCETYRPIQRAYYHPVLQSEASWMFDIVFDIINQCVYRIDGAERIYQSDGDVNNSLIVMVLKDIVLGDAPPLKPYASKLLLTLAMLLGYQPDVNFLVLPDKSVFEPQLLDEVLSRFSEVWQDTSRETTNLPWKDTLQILPSLVGEIPALVGRHIPETFSLHKEHVPHLLWLSLLHGENLHPLKYALKLLNNMVILDNDRTDYRRLSSFYKAFDSSANLTIEDSKRLFVLMESPQYYWFWQTCKLGILLALGIVKWPTALLPNSRYVELLIYSLEAPKPLHIREVALQAAWCYRNQLESISDNSLRIRLLSALVTAAASLELWPLIEEDNAHIQRLTGHLSLIRSICRYSHWHHNWTDYENITKFVSQLPKFTVQHDMRIGVDYLLNTPIDPYYATADLFHTTQILKETLSPSSSTEEKLDLWGKPAVVSVWQFISSRSQEDHLLSVDYRTRIPTEGDPFRITDETFWQALSTICNWSVHRILEIDSMWVSEVSRHVEAMYISVMEYQSIRSTQATKSKHFKHNEKRIIQSLTELKSRLDGFWIGEKA</sequence>
<evidence type="ECO:0000313" key="2">
    <source>
        <dbReference type="Proteomes" id="UP000054279"/>
    </source>
</evidence>
<dbReference type="Proteomes" id="UP000054279">
    <property type="component" value="Unassembled WGS sequence"/>
</dbReference>
<evidence type="ECO:0000313" key="1">
    <source>
        <dbReference type="EMBL" id="KIJ25547.1"/>
    </source>
</evidence>
<reference evidence="1 2" key="1">
    <citation type="submission" date="2014-06" db="EMBL/GenBank/DDBJ databases">
        <title>Evolutionary Origins and Diversification of the Mycorrhizal Mutualists.</title>
        <authorList>
            <consortium name="DOE Joint Genome Institute"/>
            <consortium name="Mycorrhizal Genomics Consortium"/>
            <person name="Kohler A."/>
            <person name="Kuo A."/>
            <person name="Nagy L.G."/>
            <person name="Floudas D."/>
            <person name="Copeland A."/>
            <person name="Barry K.W."/>
            <person name="Cichocki N."/>
            <person name="Veneault-Fourrey C."/>
            <person name="LaButti K."/>
            <person name="Lindquist E.A."/>
            <person name="Lipzen A."/>
            <person name="Lundell T."/>
            <person name="Morin E."/>
            <person name="Murat C."/>
            <person name="Riley R."/>
            <person name="Ohm R."/>
            <person name="Sun H."/>
            <person name="Tunlid A."/>
            <person name="Henrissat B."/>
            <person name="Grigoriev I.V."/>
            <person name="Hibbett D.S."/>
            <person name="Martin F."/>
        </authorList>
    </citation>
    <scope>NUCLEOTIDE SEQUENCE [LARGE SCALE GENOMIC DNA]</scope>
    <source>
        <strain evidence="1 2">SS14</strain>
    </source>
</reference>
<proteinExistence type="predicted"/>
<keyword evidence="2" id="KW-1185">Reference proteome</keyword>
<gene>
    <name evidence="1" type="ORF">M422DRAFT_273482</name>
</gene>
<accession>A0A0C9U920</accession>
<protein>
    <submittedName>
        <fullName evidence="1">Uncharacterized protein</fullName>
    </submittedName>
</protein>
<dbReference type="AlphaFoldDB" id="A0A0C9U920"/>
<dbReference type="HOGENOM" id="CLU_490169_0_0_1"/>